<organism evidence="10 11">
    <name type="scientific">Riccia sorocarpa</name>
    <dbReference type="NCBI Taxonomy" id="122646"/>
    <lineage>
        <taxon>Eukaryota</taxon>
        <taxon>Viridiplantae</taxon>
        <taxon>Streptophyta</taxon>
        <taxon>Embryophyta</taxon>
        <taxon>Marchantiophyta</taxon>
        <taxon>Marchantiopsida</taxon>
        <taxon>Marchantiidae</taxon>
        <taxon>Marchantiales</taxon>
        <taxon>Ricciaceae</taxon>
        <taxon>Riccia</taxon>
    </lineage>
</organism>
<comment type="subcellular location">
    <subcellularLocation>
        <location evidence="1">Nucleus inner membrane</location>
        <topology evidence="1">Multi-pass membrane protein</topology>
        <orientation evidence="1">Nucleoplasmic side</orientation>
    </subcellularLocation>
</comment>
<accession>A0ABD3HQZ2</accession>
<keyword evidence="6 9" id="KW-0472">Membrane</keyword>
<evidence type="ECO:0000256" key="1">
    <source>
        <dbReference type="ARBA" id="ARBA00004575"/>
    </source>
</evidence>
<evidence type="ECO:0000256" key="8">
    <source>
        <dbReference type="SAM" id="MobiDB-lite"/>
    </source>
</evidence>
<protein>
    <recommendedName>
        <fullName evidence="12">Transmembrane protein 194A</fullName>
    </recommendedName>
</protein>
<proteinExistence type="inferred from homology"/>
<keyword evidence="4" id="KW-0732">Signal</keyword>
<dbReference type="EMBL" id="JBJQOH010000003">
    <property type="protein sequence ID" value="KAL3692759.1"/>
    <property type="molecule type" value="Genomic_DNA"/>
</dbReference>
<feature type="transmembrane region" description="Helical" evidence="9">
    <location>
        <begin position="225"/>
        <end position="247"/>
    </location>
</feature>
<evidence type="ECO:0000256" key="6">
    <source>
        <dbReference type="ARBA" id="ARBA00023136"/>
    </source>
</evidence>
<dbReference type="Proteomes" id="UP001633002">
    <property type="component" value="Unassembled WGS sequence"/>
</dbReference>
<evidence type="ECO:0000313" key="10">
    <source>
        <dbReference type="EMBL" id="KAL3692759.1"/>
    </source>
</evidence>
<comment type="caution">
    <text evidence="10">The sequence shown here is derived from an EMBL/GenBank/DDBJ whole genome shotgun (WGS) entry which is preliminary data.</text>
</comment>
<feature type="transmembrane region" description="Helical" evidence="9">
    <location>
        <begin position="194"/>
        <end position="213"/>
    </location>
</feature>
<evidence type="ECO:0000313" key="11">
    <source>
        <dbReference type="Proteomes" id="UP001633002"/>
    </source>
</evidence>
<evidence type="ECO:0000256" key="2">
    <source>
        <dbReference type="ARBA" id="ARBA00005748"/>
    </source>
</evidence>
<feature type="compositionally biased region" description="Polar residues" evidence="8">
    <location>
        <begin position="404"/>
        <end position="414"/>
    </location>
</feature>
<evidence type="ECO:0000256" key="5">
    <source>
        <dbReference type="ARBA" id="ARBA00022989"/>
    </source>
</evidence>
<keyword evidence="11" id="KW-1185">Reference proteome</keyword>
<comment type="similarity">
    <text evidence="2">Belongs to the NEMP family.</text>
</comment>
<gene>
    <name evidence="10" type="ORF">R1sor_006410</name>
</gene>
<feature type="region of interest" description="Disordered" evidence="8">
    <location>
        <begin position="400"/>
        <end position="425"/>
    </location>
</feature>
<dbReference type="AlphaFoldDB" id="A0ABD3HQZ2"/>
<dbReference type="PANTHER" id="PTHR31587:SF4">
    <property type="entry name" value="TRANSMEMBRANE PROTEIN (DUF2215)"/>
    <property type="match status" value="1"/>
</dbReference>
<evidence type="ECO:0000256" key="9">
    <source>
        <dbReference type="SAM" id="Phobius"/>
    </source>
</evidence>
<evidence type="ECO:0008006" key="12">
    <source>
        <dbReference type="Google" id="ProtNLM"/>
    </source>
</evidence>
<dbReference type="GO" id="GO:0005637">
    <property type="term" value="C:nuclear inner membrane"/>
    <property type="evidence" value="ECO:0007669"/>
    <property type="project" value="UniProtKB-SubCell"/>
</dbReference>
<sequence>MAPVRSFLVFAVSVAFFIPVGALVLKPLMNIQDVGVNKSAILHPLSLDGFVEESPGIPPGELVVATRLRVPAISRMGNLDKFYHTYRIRVEAPSRGGFFKASPRIDICVHQNPIIGLAQCSKESWRSLDKAGSWSGGFSPFETKFVDVRIAEPLSDVPIVVSVHDEENPYRLVFLALGTVLLILAPVVSEWVPFYYSTAMTLGIIMVLLVIVYQTMRLLPTGRKSSLYIILYGSLVGMGTVIASYFGSLVTSVLTELGLSEDMYDPMALFLGVGIALFGAYLGYWGVRKLIITEDGTIDLGTAKFVKWAIRILGSVSALQSSKDPPFMLLALISAITVAFIVLNVKSFITEFWEYMGNRYSPDPIIGKGVSFQSPRKKNRLTPVQKDALRNLPGIDALFDGSEHLNSGSQLSGGSTPGRRRRQMAKPTFDEEAFVSTFHKSPGHKPMSKQEYKEIADAYTSRAVEELESSKEFRDWKRKNKDRFFVLPASESREERPNEQISLTALMEEVEPEKGLFGFRR</sequence>
<dbReference type="PANTHER" id="PTHR31587">
    <property type="entry name" value="TRANSMEMBRANE PROTEIN (DUF2215)"/>
    <property type="match status" value="1"/>
</dbReference>
<keyword evidence="3 9" id="KW-0812">Transmembrane</keyword>
<keyword evidence="7" id="KW-0539">Nucleus</keyword>
<dbReference type="Pfam" id="PF10225">
    <property type="entry name" value="NEMP"/>
    <property type="match status" value="1"/>
</dbReference>
<feature type="transmembrane region" description="Helical" evidence="9">
    <location>
        <begin position="267"/>
        <end position="284"/>
    </location>
</feature>
<dbReference type="InterPro" id="IPR019358">
    <property type="entry name" value="NEMP_fam"/>
</dbReference>
<reference evidence="10 11" key="1">
    <citation type="submission" date="2024-09" db="EMBL/GenBank/DDBJ databases">
        <title>Chromosome-scale assembly of Riccia sorocarpa.</title>
        <authorList>
            <person name="Paukszto L."/>
        </authorList>
    </citation>
    <scope>NUCLEOTIDE SEQUENCE [LARGE SCALE GENOMIC DNA]</scope>
    <source>
        <strain evidence="10">LP-2024</strain>
        <tissue evidence="10">Aerial parts of the thallus</tissue>
    </source>
</reference>
<evidence type="ECO:0000256" key="7">
    <source>
        <dbReference type="ARBA" id="ARBA00023242"/>
    </source>
</evidence>
<evidence type="ECO:0000256" key="4">
    <source>
        <dbReference type="ARBA" id="ARBA00022729"/>
    </source>
</evidence>
<name>A0ABD3HQZ2_9MARC</name>
<feature type="transmembrane region" description="Helical" evidence="9">
    <location>
        <begin position="327"/>
        <end position="349"/>
    </location>
</feature>
<keyword evidence="5 9" id="KW-1133">Transmembrane helix</keyword>
<evidence type="ECO:0000256" key="3">
    <source>
        <dbReference type="ARBA" id="ARBA00022692"/>
    </source>
</evidence>
<feature type="transmembrane region" description="Helical" evidence="9">
    <location>
        <begin position="6"/>
        <end position="25"/>
    </location>
</feature>